<evidence type="ECO:0000256" key="2">
    <source>
        <dbReference type="SAM" id="Coils"/>
    </source>
</evidence>
<reference evidence="5" key="1">
    <citation type="journal article" date="2021" name="Microb. Physiol.">
        <title>Proteogenomic Insights into the Physiology of Marine, Sulfate-Reducing, Filamentous Desulfonema limicola and Desulfonema magnum.</title>
        <authorList>
            <person name="Schnaars V."/>
            <person name="Wohlbrand L."/>
            <person name="Scheve S."/>
            <person name="Hinrichs C."/>
            <person name="Reinhardt R."/>
            <person name="Rabus R."/>
        </authorList>
    </citation>
    <scope>NUCLEOTIDE SEQUENCE</scope>
    <source>
        <strain evidence="5">5ac10</strain>
    </source>
</reference>
<dbReference type="Gene3D" id="2.40.420.20">
    <property type="match status" value="1"/>
</dbReference>
<keyword evidence="6" id="KW-1185">Reference proteome</keyword>
<dbReference type="InterPro" id="IPR058625">
    <property type="entry name" value="MdtA-like_BSH"/>
</dbReference>
<dbReference type="SUPFAM" id="SSF111369">
    <property type="entry name" value="HlyD-like secretion proteins"/>
    <property type="match status" value="2"/>
</dbReference>
<dbReference type="KEGG" id="dli:dnl_31560"/>
<proteinExistence type="inferred from homology"/>
<feature type="domain" description="Multidrug resistance protein MdtA-like barrel-sandwich hybrid" evidence="3">
    <location>
        <begin position="69"/>
        <end position="228"/>
    </location>
</feature>
<dbReference type="Gene3D" id="2.40.50.100">
    <property type="match status" value="1"/>
</dbReference>
<organism evidence="5 6">
    <name type="scientific">Desulfonema limicola</name>
    <dbReference type="NCBI Taxonomy" id="45656"/>
    <lineage>
        <taxon>Bacteria</taxon>
        <taxon>Pseudomonadati</taxon>
        <taxon>Thermodesulfobacteriota</taxon>
        <taxon>Desulfobacteria</taxon>
        <taxon>Desulfobacterales</taxon>
        <taxon>Desulfococcaceae</taxon>
        <taxon>Desulfonema</taxon>
    </lineage>
</organism>
<dbReference type="InterPro" id="IPR006143">
    <property type="entry name" value="RND_pump_MFP"/>
</dbReference>
<dbReference type="GO" id="GO:1990281">
    <property type="term" value="C:efflux pump complex"/>
    <property type="evidence" value="ECO:0007669"/>
    <property type="project" value="TreeGrafter"/>
</dbReference>
<sequence>MFKKVFSFMWIFLGMVLLMSGCGDKIEPGNTESAHLPPVKTEVAQAEISSQPFIYEAIGNITAQTSSTLSGKIMGTVKAVNVREGDSVKQGDILVVLDERQVTAGLQQSQAGLSEAKRAESAAMSARNAAKAGAELAAATYKRYKNLLKSESATRQEFEEVEARHRQAQAALAQAESMVAAARSRVQQAEAFVSGASISKKDAHVAAPYDGIVTAKMINAGDLASPGTPFLTLEKTGGFQAELVVPEHHIQAVRIEQTLEVTIPSLENSPSFTGIVQTIAPAADQKSRSFMLKVNLPESPVIRSGMFARVLIPVGERGIMLMPKSALVIQGQLTGYFAVDDKQTARFRLMRTGRVFDDNIEIISGVKPGTRYVVSPPLQLKDGMKVEAAS</sequence>
<dbReference type="PANTHER" id="PTHR30469">
    <property type="entry name" value="MULTIDRUG RESISTANCE PROTEIN MDTA"/>
    <property type="match status" value="1"/>
</dbReference>
<dbReference type="NCBIfam" id="TIGR01730">
    <property type="entry name" value="RND_mfp"/>
    <property type="match status" value="1"/>
</dbReference>
<dbReference type="PROSITE" id="PS51257">
    <property type="entry name" value="PROKAR_LIPOPROTEIN"/>
    <property type="match status" value="1"/>
</dbReference>
<accession>A0A975B8T7</accession>
<dbReference type="Pfam" id="PF25954">
    <property type="entry name" value="Beta-barrel_RND_2"/>
    <property type="match status" value="1"/>
</dbReference>
<feature type="coiled-coil region" evidence="2">
    <location>
        <begin position="158"/>
        <end position="185"/>
    </location>
</feature>
<dbReference type="Gene3D" id="2.40.30.170">
    <property type="match status" value="1"/>
</dbReference>
<comment type="similarity">
    <text evidence="1">Belongs to the membrane fusion protein (MFP) (TC 8.A.1) family.</text>
</comment>
<dbReference type="Proteomes" id="UP000663720">
    <property type="component" value="Chromosome"/>
</dbReference>
<evidence type="ECO:0000259" key="3">
    <source>
        <dbReference type="Pfam" id="PF25917"/>
    </source>
</evidence>
<evidence type="ECO:0000256" key="1">
    <source>
        <dbReference type="ARBA" id="ARBA00009477"/>
    </source>
</evidence>
<dbReference type="Gene3D" id="1.10.287.470">
    <property type="entry name" value="Helix hairpin bin"/>
    <property type="match status" value="1"/>
</dbReference>
<dbReference type="Pfam" id="PF25917">
    <property type="entry name" value="BSH_RND"/>
    <property type="match status" value="1"/>
</dbReference>
<evidence type="ECO:0000259" key="4">
    <source>
        <dbReference type="Pfam" id="PF25954"/>
    </source>
</evidence>
<dbReference type="RefSeq" id="WP_207692410.1">
    <property type="nucleotide sequence ID" value="NZ_CP061799.1"/>
</dbReference>
<gene>
    <name evidence="5" type="ORF">dnl_31560</name>
</gene>
<dbReference type="InterPro" id="IPR058792">
    <property type="entry name" value="Beta-barrel_RND_2"/>
</dbReference>
<protein>
    <submittedName>
        <fullName evidence="5">Efflux transporter, RND family</fullName>
    </submittedName>
</protein>
<name>A0A975B8T7_9BACT</name>
<dbReference type="PANTHER" id="PTHR30469:SF38">
    <property type="entry name" value="HLYD FAMILY SECRETION PROTEIN"/>
    <property type="match status" value="1"/>
</dbReference>
<dbReference type="GO" id="GO:0015562">
    <property type="term" value="F:efflux transmembrane transporter activity"/>
    <property type="evidence" value="ECO:0007669"/>
    <property type="project" value="TreeGrafter"/>
</dbReference>
<evidence type="ECO:0000313" key="6">
    <source>
        <dbReference type="Proteomes" id="UP000663720"/>
    </source>
</evidence>
<evidence type="ECO:0000313" key="5">
    <source>
        <dbReference type="EMBL" id="QTA80843.1"/>
    </source>
</evidence>
<dbReference type="AlphaFoldDB" id="A0A975B8T7"/>
<keyword evidence="2" id="KW-0175">Coiled coil</keyword>
<dbReference type="PRINTS" id="PR01490">
    <property type="entry name" value="RTXTOXIND"/>
</dbReference>
<dbReference type="EMBL" id="CP061799">
    <property type="protein sequence ID" value="QTA80843.1"/>
    <property type="molecule type" value="Genomic_DNA"/>
</dbReference>
<feature type="domain" description="CusB-like beta-barrel" evidence="4">
    <location>
        <begin position="243"/>
        <end position="310"/>
    </location>
</feature>